<dbReference type="EMBL" id="CM026421">
    <property type="protein sequence ID" value="KAG0589470.1"/>
    <property type="molecule type" value="Genomic_DNA"/>
</dbReference>
<sequence length="134" mass="15255">MVHLPDVQQYLAQCSNQSETYPNLYQIVILYNMCFTWHPYLSYYPHLEVRISRWATGVLSSSIQSYNDGQPLSADPVLFSLHSSQLKHVVSNSITGYFQHVVITHMFPSVLCSGLVIIFPAVVCKYLSHSLCLQ</sequence>
<name>A0A8T0J0J3_CERPU</name>
<proteinExistence type="predicted"/>
<dbReference type="Proteomes" id="UP000822688">
    <property type="component" value="Chromosome 1"/>
</dbReference>
<evidence type="ECO:0000313" key="2">
    <source>
        <dbReference type="Proteomes" id="UP000822688"/>
    </source>
</evidence>
<keyword evidence="2" id="KW-1185">Reference proteome</keyword>
<gene>
    <name evidence="1" type="ORF">KC19_1G022600</name>
</gene>
<protein>
    <submittedName>
        <fullName evidence="1">Uncharacterized protein</fullName>
    </submittedName>
</protein>
<reference evidence="1" key="1">
    <citation type="submission" date="2020-06" db="EMBL/GenBank/DDBJ databases">
        <title>WGS assembly of Ceratodon purpureus strain R40.</title>
        <authorList>
            <person name="Carey S.B."/>
            <person name="Jenkins J."/>
            <person name="Shu S."/>
            <person name="Lovell J.T."/>
            <person name="Sreedasyam A."/>
            <person name="Maumus F."/>
            <person name="Tiley G.P."/>
            <person name="Fernandez-Pozo N."/>
            <person name="Barry K."/>
            <person name="Chen C."/>
            <person name="Wang M."/>
            <person name="Lipzen A."/>
            <person name="Daum C."/>
            <person name="Saski C.A."/>
            <person name="Payton A.C."/>
            <person name="Mcbreen J.C."/>
            <person name="Conrad R.E."/>
            <person name="Kollar L.M."/>
            <person name="Olsson S."/>
            <person name="Huttunen S."/>
            <person name="Landis J.B."/>
            <person name="Wickett N.J."/>
            <person name="Johnson M.G."/>
            <person name="Rensing S.A."/>
            <person name="Grimwood J."/>
            <person name="Schmutz J."/>
            <person name="Mcdaniel S.F."/>
        </authorList>
    </citation>
    <scope>NUCLEOTIDE SEQUENCE</scope>
    <source>
        <strain evidence="1">R40</strain>
    </source>
</reference>
<organism evidence="1 2">
    <name type="scientific">Ceratodon purpureus</name>
    <name type="common">Fire moss</name>
    <name type="synonym">Dicranum purpureum</name>
    <dbReference type="NCBI Taxonomy" id="3225"/>
    <lineage>
        <taxon>Eukaryota</taxon>
        <taxon>Viridiplantae</taxon>
        <taxon>Streptophyta</taxon>
        <taxon>Embryophyta</taxon>
        <taxon>Bryophyta</taxon>
        <taxon>Bryophytina</taxon>
        <taxon>Bryopsida</taxon>
        <taxon>Dicranidae</taxon>
        <taxon>Pseudoditrichales</taxon>
        <taxon>Ditrichaceae</taxon>
        <taxon>Ceratodon</taxon>
    </lineage>
</organism>
<dbReference type="AlphaFoldDB" id="A0A8T0J0J3"/>
<accession>A0A8T0J0J3</accession>
<evidence type="ECO:0000313" key="1">
    <source>
        <dbReference type="EMBL" id="KAG0589470.1"/>
    </source>
</evidence>
<comment type="caution">
    <text evidence="1">The sequence shown here is derived from an EMBL/GenBank/DDBJ whole genome shotgun (WGS) entry which is preliminary data.</text>
</comment>